<dbReference type="CDD" id="cd10147">
    <property type="entry name" value="Wzt_C-like"/>
    <property type="match status" value="1"/>
</dbReference>
<organism evidence="7 8">
    <name type="scientific">Sulfurimonas autotrophica (strain ATCC BAA-671 / DSM 16294 / JCM 11897 / OK10)</name>
    <dbReference type="NCBI Taxonomy" id="563040"/>
    <lineage>
        <taxon>Bacteria</taxon>
        <taxon>Pseudomonadati</taxon>
        <taxon>Campylobacterota</taxon>
        <taxon>Epsilonproteobacteria</taxon>
        <taxon>Campylobacterales</taxon>
        <taxon>Sulfurimonadaceae</taxon>
        <taxon>Sulfurimonas</taxon>
    </lineage>
</organism>
<dbReference type="PANTHER" id="PTHR46743:SF2">
    <property type="entry name" value="TEICHOIC ACIDS EXPORT ATP-BINDING PROTEIN TAGH"/>
    <property type="match status" value="1"/>
</dbReference>
<dbReference type="Gene3D" id="2.70.50.60">
    <property type="entry name" value="abc- transporter (atp binding component) like domain"/>
    <property type="match status" value="1"/>
</dbReference>
<dbReference type="Proteomes" id="UP000007803">
    <property type="component" value="Chromosome"/>
</dbReference>
<feature type="coiled-coil region" evidence="5">
    <location>
        <begin position="243"/>
        <end position="277"/>
    </location>
</feature>
<dbReference type="InterPro" id="IPR003439">
    <property type="entry name" value="ABC_transporter-like_ATP-bd"/>
</dbReference>
<dbReference type="Pfam" id="PF00005">
    <property type="entry name" value="ABC_tran"/>
    <property type="match status" value="1"/>
</dbReference>
<dbReference type="GO" id="GO:0005524">
    <property type="term" value="F:ATP binding"/>
    <property type="evidence" value="ECO:0007669"/>
    <property type="project" value="UniProtKB-KW"/>
</dbReference>
<dbReference type="Pfam" id="PF14524">
    <property type="entry name" value="Wzt_C"/>
    <property type="match status" value="1"/>
</dbReference>
<dbReference type="KEGG" id="sua:Saut_0280"/>
<dbReference type="RefSeq" id="WP_013326085.1">
    <property type="nucleotide sequence ID" value="NC_014506.1"/>
</dbReference>
<feature type="domain" description="ABC transporter" evidence="6">
    <location>
        <begin position="7"/>
        <end position="248"/>
    </location>
</feature>
<protein>
    <submittedName>
        <fullName evidence="7">ABC transporter related protein</fullName>
    </submittedName>
</protein>
<dbReference type="PROSITE" id="PS50893">
    <property type="entry name" value="ABC_TRANSPORTER_2"/>
    <property type="match status" value="1"/>
</dbReference>
<dbReference type="GO" id="GO:0016020">
    <property type="term" value="C:membrane"/>
    <property type="evidence" value="ECO:0007669"/>
    <property type="project" value="InterPro"/>
</dbReference>
<keyword evidence="2" id="KW-0813">Transport</keyword>
<dbReference type="InterPro" id="IPR017871">
    <property type="entry name" value="ABC_transporter-like_CS"/>
</dbReference>
<dbReference type="OrthoDB" id="9778870at2"/>
<dbReference type="SMART" id="SM00382">
    <property type="entry name" value="AAA"/>
    <property type="match status" value="1"/>
</dbReference>
<evidence type="ECO:0000313" key="8">
    <source>
        <dbReference type="Proteomes" id="UP000007803"/>
    </source>
</evidence>
<evidence type="ECO:0000256" key="1">
    <source>
        <dbReference type="ARBA" id="ARBA00005417"/>
    </source>
</evidence>
<dbReference type="EMBL" id="CP002205">
    <property type="protein sequence ID" value="ADN08329.1"/>
    <property type="molecule type" value="Genomic_DNA"/>
</dbReference>
<dbReference type="CDD" id="cd03220">
    <property type="entry name" value="ABC_KpsT_Wzt"/>
    <property type="match status" value="1"/>
</dbReference>
<dbReference type="PANTHER" id="PTHR46743">
    <property type="entry name" value="TEICHOIC ACIDS EXPORT ATP-BINDING PROTEIN TAGH"/>
    <property type="match status" value="1"/>
</dbReference>
<name>E0UU20_SULAO</name>
<dbReference type="InterPro" id="IPR003593">
    <property type="entry name" value="AAA+_ATPase"/>
</dbReference>
<evidence type="ECO:0000256" key="3">
    <source>
        <dbReference type="ARBA" id="ARBA00022741"/>
    </source>
</evidence>
<dbReference type="GO" id="GO:0140359">
    <property type="term" value="F:ABC-type transporter activity"/>
    <property type="evidence" value="ECO:0007669"/>
    <property type="project" value="InterPro"/>
</dbReference>
<gene>
    <name evidence="7" type="ordered locus">Saut_0280</name>
</gene>
<dbReference type="InterPro" id="IPR029439">
    <property type="entry name" value="Wzt_C"/>
</dbReference>
<reference evidence="8" key="1">
    <citation type="journal article" date="2010" name="Stand. Genomic Sci.">
        <title>Complete genome sequence of Sulfurimonas autotrophica type strain (OK10).</title>
        <authorList>
            <person name="Sikorski J."/>
            <person name="Munk C."/>
            <person name="Lapidus A."/>
            <person name="Djao O."/>
            <person name="Lucas S."/>
            <person name="Glavina Del Rio T."/>
            <person name="Nolan M."/>
            <person name="Tice H."/>
            <person name="Han C."/>
            <person name="Cheng J."/>
            <person name="Tapia R."/>
            <person name="Goodwin L."/>
            <person name="Pitluck S."/>
            <person name="Liolios K."/>
            <person name="Ivanova N."/>
            <person name="Mavromatis K."/>
            <person name="Mikhailova N."/>
            <person name="Pati A."/>
            <person name="Sims D."/>
            <person name="Meincke L."/>
            <person name="Brettin T."/>
            <person name="Detter J."/>
            <person name="Chen A."/>
            <person name="Palaniappan K."/>
            <person name="Land M."/>
            <person name="Hauser L."/>
            <person name="Chang Y."/>
            <person name="Jeffries C."/>
            <person name="Rohde M."/>
            <person name="Lang E."/>
            <person name="Spring S."/>
            <person name="Goker M."/>
            <person name="Woyke T."/>
            <person name="Bristow J."/>
            <person name="Eisen J."/>
            <person name="Markowitz V."/>
            <person name="Hugenholtz P."/>
            <person name="Kyrpides N."/>
            <person name="Klenk H."/>
        </authorList>
    </citation>
    <scope>NUCLEOTIDE SEQUENCE [LARGE SCALE GENOMIC DNA]</scope>
    <source>
        <strain evidence="8">ATCC BAA-671 / DSM 16294 / JCM 11897 / OK10</strain>
    </source>
</reference>
<sequence>MNKNIAIKVQNLTKIYKLYKEPIDRLKEALNPLGKAHHKNFHALKDVSFEIKKGETVGIIGRNGSGKSTLLKIITGVLTPSAGRVNVHGKISAILELGAGFNPEMSGLENIYLNTSINGMSKKDTDKKIKEILEFAELGEFIHQPIKTYSSGMKARLGFAVAINIEPDLLIVDEALAVGDAAFQRKCFAKMEQIREAGTTILFVSHSEGSIVSLCSRAIWLSNGEKIIEGKPKLVTGLYMKNANKNMIDKAIIEAELQELEKKSEKKDKSKKKEVQKKAKHAIEEFYDPSLKPKSTIYYEEKGAKISDIKVTTLDGREVNVLIHGYNYIYSYVVNVKNKTEDVRFGFLIKNTLGVAIAGGSYSMREHQGIDIVPEGNYMIKFSFKCLFNEGEYFLNAGCSSFKKHIHRIVDTYAFKVMHIEKMICTSSVNCIDNCEVIRSD</sequence>
<keyword evidence="3" id="KW-0547">Nucleotide-binding</keyword>
<dbReference type="HOGENOM" id="CLU_000604_101_1_7"/>
<dbReference type="PROSITE" id="PS00211">
    <property type="entry name" value="ABC_TRANSPORTER_1"/>
    <property type="match status" value="1"/>
</dbReference>
<accession>E0UU20</accession>
<dbReference type="STRING" id="563040.Saut_0280"/>
<evidence type="ECO:0000256" key="4">
    <source>
        <dbReference type="ARBA" id="ARBA00022840"/>
    </source>
</evidence>
<evidence type="ECO:0000313" key="7">
    <source>
        <dbReference type="EMBL" id="ADN08329.1"/>
    </source>
</evidence>
<keyword evidence="5" id="KW-0175">Coiled coil</keyword>
<comment type="similarity">
    <text evidence="1">Belongs to the ABC transporter superfamily.</text>
</comment>
<dbReference type="AlphaFoldDB" id="E0UU20"/>
<evidence type="ECO:0000259" key="6">
    <source>
        <dbReference type="PROSITE" id="PS50893"/>
    </source>
</evidence>
<keyword evidence="8" id="KW-1185">Reference proteome</keyword>
<dbReference type="SUPFAM" id="SSF52540">
    <property type="entry name" value="P-loop containing nucleoside triphosphate hydrolases"/>
    <property type="match status" value="1"/>
</dbReference>
<dbReference type="InterPro" id="IPR050683">
    <property type="entry name" value="Bact_Polysacc_Export_ATP-bd"/>
</dbReference>
<proteinExistence type="inferred from homology"/>
<dbReference type="InterPro" id="IPR015860">
    <property type="entry name" value="ABC_transpr_TagH-like"/>
</dbReference>
<dbReference type="GO" id="GO:0016887">
    <property type="term" value="F:ATP hydrolysis activity"/>
    <property type="evidence" value="ECO:0007669"/>
    <property type="project" value="InterPro"/>
</dbReference>
<dbReference type="InterPro" id="IPR027417">
    <property type="entry name" value="P-loop_NTPase"/>
</dbReference>
<dbReference type="Gene3D" id="3.40.50.300">
    <property type="entry name" value="P-loop containing nucleotide triphosphate hydrolases"/>
    <property type="match status" value="1"/>
</dbReference>
<evidence type="ECO:0000256" key="2">
    <source>
        <dbReference type="ARBA" id="ARBA00022448"/>
    </source>
</evidence>
<evidence type="ECO:0000256" key="5">
    <source>
        <dbReference type="SAM" id="Coils"/>
    </source>
</evidence>
<keyword evidence="4" id="KW-0067">ATP-binding</keyword>
<dbReference type="eggNOG" id="COG1134">
    <property type="taxonomic scope" value="Bacteria"/>
</dbReference>